<reference evidence="2" key="1">
    <citation type="submission" date="2015-07" db="EMBL/GenBank/DDBJ databases">
        <authorList>
            <person name="Rodrigo-Torres Lidia"/>
            <person name="Arahal R.David."/>
        </authorList>
    </citation>
    <scope>NUCLEOTIDE SEQUENCE [LARGE SCALE GENOMIC DNA]</scope>
    <source>
        <strain evidence="2">CECT 4801</strain>
    </source>
</reference>
<sequence>MQETIGYFDAGESFDMRTLSFSADTWVVRFTRDGRFEINPEYELDEASAEFVRIVEQTFLDREREKLGVLALAITALEAASHTERKYVLNKMAPDHADQMIAKSRIATNMDLVKRIKELCK</sequence>
<proteinExistence type="predicted"/>
<dbReference type="EMBL" id="CXST01000002">
    <property type="protein sequence ID" value="CTQ45729.1"/>
    <property type="molecule type" value="Genomic_DNA"/>
</dbReference>
<evidence type="ECO:0000313" key="1">
    <source>
        <dbReference type="EMBL" id="CTQ45729.1"/>
    </source>
</evidence>
<name>A0A0M6Y8J3_9HYPH</name>
<organism evidence="1 2">
    <name type="scientific">Roseibium aggregatum</name>
    <dbReference type="NCBI Taxonomy" id="187304"/>
    <lineage>
        <taxon>Bacteria</taxon>
        <taxon>Pseudomonadati</taxon>
        <taxon>Pseudomonadota</taxon>
        <taxon>Alphaproteobacteria</taxon>
        <taxon>Hyphomicrobiales</taxon>
        <taxon>Stappiaceae</taxon>
        <taxon>Roseibium</taxon>
    </lineage>
</organism>
<keyword evidence="2" id="KW-1185">Reference proteome</keyword>
<dbReference type="AlphaFoldDB" id="A0A0M6Y8J3"/>
<evidence type="ECO:0000313" key="2">
    <source>
        <dbReference type="Proteomes" id="UP000048926"/>
    </source>
</evidence>
<dbReference type="Proteomes" id="UP000048926">
    <property type="component" value="Unassembled WGS sequence"/>
</dbReference>
<gene>
    <name evidence="1" type="ORF">LAL4801_04184</name>
</gene>
<protein>
    <submittedName>
        <fullName evidence="1">Uncharacterized protein</fullName>
    </submittedName>
</protein>
<accession>A0A0M6Y8J3</accession>
<dbReference type="RefSeq" id="WP_145903742.1">
    <property type="nucleotide sequence ID" value="NZ_CXST01000002.1"/>
</dbReference>